<evidence type="ECO:0000256" key="4">
    <source>
        <dbReference type="PIRSR" id="PIRSR601765-1"/>
    </source>
</evidence>
<proteinExistence type="inferred from homology"/>
<dbReference type="CDD" id="cd03379">
    <property type="entry name" value="beta_CA_cladeD"/>
    <property type="match status" value="1"/>
</dbReference>
<evidence type="ECO:0000256" key="2">
    <source>
        <dbReference type="ARBA" id="ARBA00022723"/>
    </source>
</evidence>
<dbReference type="Gene3D" id="3.40.1050.10">
    <property type="entry name" value="Carbonic anhydrase"/>
    <property type="match status" value="1"/>
</dbReference>
<evidence type="ECO:0000256" key="5">
    <source>
        <dbReference type="RuleBase" id="RU003956"/>
    </source>
</evidence>
<keyword evidence="7" id="KW-1185">Reference proteome</keyword>
<reference evidence="6" key="1">
    <citation type="submission" date="2020-11" db="EMBL/GenBank/DDBJ databases">
        <authorList>
            <consortium name="DOE Joint Genome Institute"/>
            <person name="Ahrendt S."/>
            <person name="Riley R."/>
            <person name="Andreopoulos W."/>
            <person name="Labutti K."/>
            <person name="Pangilinan J."/>
            <person name="Ruiz-Duenas F.J."/>
            <person name="Barrasa J.M."/>
            <person name="Sanchez-Garcia M."/>
            <person name="Camarero S."/>
            <person name="Miyauchi S."/>
            <person name="Serrano A."/>
            <person name="Linde D."/>
            <person name="Babiker R."/>
            <person name="Drula E."/>
            <person name="Ayuso-Fernandez I."/>
            <person name="Pacheco R."/>
            <person name="Padilla G."/>
            <person name="Ferreira P."/>
            <person name="Barriuso J."/>
            <person name="Kellner H."/>
            <person name="Castanera R."/>
            <person name="Alfaro M."/>
            <person name="Ramirez L."/>
            <person name="Pisabarro A.G."/>
            <person name="Kuo A."/>
            <person name="Tritt A."/>
            <person name="Lipzen A."/>
            <person name="He G."/>
            <person name="Yan M."/>
            <person name="Ng V."/>
            <person name="Cullen D."/>
            <person name="Martin F."/>
            <person name="Rosso M.-N."/>
            <person name="Henrissat B."/>
            <person name="Hibbett D."/>
            <person name="Martinez A.T."/>
            <person name="Grigoriev I.V."/>
        </authorList>
    </citation>
    <scope>NUCLEOTIDE SEQUENCE</scope>
    <source>
        <strain evidence="6">AH 40177</strain>
    </source>
</reference>
<accession>A0A9P5PF71</accession>
<protein>
    <recommendedName>
        <fullName evidence="5">Carbonic anhydrase</fullName>
        <ecNumber evidence="5">4.2.1.1</ecNumber>
    </recommendedName>
    <alternativeName>
        <fullName evidence="5">Carbonate dehydratase</fullName>
    </alternativeName>
</protein>
<keyword evidence="2 4" id="KW-0479">Metal-binding</keyword>
<feature type="binding site" evidence="4">
    <location>
        <position position="57"/>
    </location>
    <ligand>
        <name>Zn(2+)</name>
        <dbReference type="ChEBI" id="CHEBI:29105"/>
    </ligand>
</feature>
<dbReference type="SMART" id="SM00947">
    <property type="entry name" value="Pro_CA"/>
    <property type="match status" value="1"/>
</dbReference>
<gene>
    <name evidence="6" type="ORF">BDP27DRAFT_1483413</name>
</gene>
<dbReference type="AlphaFoldDB" id="A0A9P5PF71"/>
<comment type="function">
    <text evidence="5">Reversible hydration of carbon dioxide.</text>
</comment>
<comment type="caution">
    <text evidence="6">The sequence shown here is derived from an EMBL/GenBank/DDBJ whole genome shotgun (WGS) entry which is preliminary data.</text>
</comment>
<comment type="similarity">
    <text evidence="1 5">Belongs to the beta-class carbonic anhydrase family.</text>
</comment>
<comment type="cofactor">
    <cofactor evidence="4">
        <name>Zn(2+)</name>
        <dbReference type="ChEBI" id="CHEBI:29105"/>
    </cofactor>
    <text evidence="4">Binds 1 zinc ion per subunit.</text>
</comment>
<dbReference type="GO" id="GO:0008270">
    <property type="term" value="F:zinc ion binding"/>
    <property type="evidence" value="ECO:0007669"/>
    <property type="project" value="UniProtKB-UniRule"/>
</dbReference>
<comment type="catalytic activity">
    <reaction evidence="5">
        <text>hydrogencarbonate + H(+) = CO2 + H2O</text>
        <dbReference type="Rhea" id="RHEA:10748"/>
        <dbReference type="ChEBI" id="CHEBI:15377"/>
        <dbReference type="ChEBI" id="CHEBI:15378"/>
        <dbReference type="ChEBI" id="CHEBI:16526"/>
        <dbReference type="ChEBI" id="CHEBI:17544"/>
        <dbReference type="EC" id="4.2.1.1"/>
    </reaction>
</comment>
<feature type="binding site" evidence="4">
    <location>
        <position position="54"/>
    </location>
    <ligand>
        <name>Zn(2+)</name>
        <dbReference type="ChEBI" id="CHEBI:29105"/>
    </ligand>
</feature>
<organism evidence="6 7">
    <name type="scientific">Rhodocollybia butyracea</name>
    <dbReference type="NCBI Taxonomy" id="206335"/>
    <lineage>
        <taxon>Eukaryota</taxon>
        <taxon>Fungi</taxon>
        <taxon>Dikarya</taxon>
        <taxon>Basidiomycota</taxon>
        <taxon>Agaricomycotina</taxon>
        <taxon>Agaricomycetes</taxon>
        <taxon>Agaricomycetidae</taxon>
        <taxon>Agaricales</taxon>
        <taxon>Marasmiineae</taxon>
        <taxon>Omphalotaceae</taxon>
        <taxon>Rhodocollybia</taxon>
    </lineage>
</organism>
<dbReference type="PANTHER" id="PTHR43175">
    <property type="entry name" value="CARBONIC ANHYDRASE"/>
    <property type="match status" value="1"/>
</dbReference>
<keyword evidence="3 4" id="KW-0862">Zinc</keyword>
<feature type="binding site" evidence="4">
    <location>
        <position position="7"/>
    </location>
    <ligand>
        <name>Zn(2+)</name>
        <dbReference type="ChEBI" id="CHEBI:29105"/>
    </ligand>
</feature>
<feature type="non-terminal residue" evidence="6">
    <location>
        <position position="145"/>
    </location>
</feature>
<evidence type="ECO:0000313" key="7">
    <source>
        <dbReference type="Proteomes" id="UP000772434"/>
    </source>
</evidence>
<dbReference type="OrthoDB" id="10248475at2759"/>
<dbReference type="Proteomes" id="UP000772434">
    <property type="component" value="Unassembled WGS sequence"/>
</dbReference>
<evidence type="ECO:0000313" key="6">
    <source>
        <dbReference type="EMBL" id="KAF9062293.1"/>
    </source>
</evidence>
<dbReference type="InterPro" id="IPR001765">
    <property type="entry name" value="Carbonic_anhydrase"/>
</dbReference>
<evidence type="ECO:0000256" key="1">
    <source>
        <dbReference type="ARBA" id="ARBA00006217"/>
    </source>
</evidence>
<dbReference type="EMBL" id="JADNRY010000176">
    <property type="protein sequence ID" value="KAF9062293.1"/>
    <property type="molecule type" value="Genomic_DNA"/>
</dbReference>
<sequence length="145" mass="16036">VIVTCQDARINPYESLGIKLGTTHIVRNAGGHALRSIIIAQQLLDTRDIAIFHHTGCGLTKFTTSEIVDTIKKNASPEKAAEVAQALEQFPDFQEFKDVEGSVKEDVEFLKGYALLLPDTKVMGWVHHVEDGRVRSSDACVFNSR</sequence>
<dbReference type="PANTHER" id="PTHR43175:SF3">
    <property type="entry name" value="CARBON DISULFIDE HYDROLASE"/>
    <property type="match status" value="1"/>
</dbReference>
<evidence type="ECO:0000256" key="3">
    <source>
        <dbReference type="ARBA" id="ARBA00022833"/>
    </source>
</evidence>
<name>A0A9P5PF71_9AGAR</name>
<keyword evidence="5" id="KW-0456">Lyase</keyword>
<feature type="binding site" evidence="4">
    <location>
        <position position="5"/>
    </location>
    <ligand>
        <name>Zn(2+)</name>
        <dbReference type="ChEBI" id="CHEBI:29105"/>
    </ligand>
</feature>
<dbReference type="GO" id="GO:0004089">
    <property type="term" value="F:carbonate dehydratase activity"/>
    <property type="evidence" value="ECO:0007669"/>
    <property type="project" value="UniProtKB-UniRule"/>
</dbReference>
<dbReference type="Pfam" id="PF00484">
    <property type="entry name" value="Pro_CA"/>
    <property type="match status" value="1"/>
</dbReference>
<dbReference type="SUPFAM" id="SSF53056">
    <property type="entry name" value="beta-carbonic anhydrase, cab"/>
    <property type="match status" value="1"/>
</dbReference>
<dbReference type="EC" id="4.2.1.1" evidence="5"/>
<dbReference type="InterPro" id="IPR036874">
    <property type="entry name" value="Carbonic_anhydrase_sf"/>
</dbReference>